<feature type="region of interest" description="Disordered" evidence="1">
    <location>
        <begin position="91"/>
        <end position="157"/>
    </location>
</feature>
<feature type="compositionally biased region" description="Polar residues" evidence="1">
    <location>
        <begin position="145"/>
        <end position="156"/>
    </location>
</feature>
<comment type="caution">
    <text evidence="2">The sequence shown here is derived from an EMBL/GenBank/DDBJ whole genome shotgun (WGS) entry which is preliminary data.</text>
</comment>
<accession>A0A2S4WDE3</accession>
<reference evidence="2 3" key="1">
    <citation type="submission" date="2017-12" db="EMBL/GenBank/DDBJ databases">
        <title>Gene loss provides genomic basis for host adaptation in cereal stripe rust fungi.</title>
        <authorList>
            <person name="Xia C."/>
        </authorList>
    </citation>
    <scope>NUCLEOTIDE SEQUENCE [LARGE SCALE GENOMIC DNA]</scope>
    <source>
        <strain evidence="2 3">93TX-2</strain>
    </source>
</reference>
<organism evidence="2 3">
    <name type="scientific">Puccinia striiformis</name>
    <dbReference type="NCBI Taxonomy" id="27350"/>
    <lineage>
        <taxon>Eukaryota</taxon>
        <taxon>Fungi</taxon>
        <taxon>Dikarya</taxon>
        <taxon>Basidiomycota</taxon>
        <taxon>Pucciniomycotina</taxon>
        <taxon>Pucciniomycetes</taxon>
        <taxon>Pucciniales</taxon>
        <taxon>Pucciniaceae</taxon>
        <taxon>Puccinia</taxon>
    </lineage>
</organism>
<dbReference type="AlphaFoldDB" id="A0A2S4WDE3"/>
<sequence>MSPPVPPHNLLTIKSNMSSAASSPTPQQSPTPQRPERYLPTYNTTTVISQPGLERWSPESDDHGTILHFRAHNCEEQCLQELRRVMYRRLPIGGPQRRPPTQGPIPPPSLVLTRHIPTPTNVFDTNEEERSSETAGHPSPDPTEASVNSTHVSAGTTLDELPPDLVARFGLEESDFVLVNQIINVSNIVSIYPSTLARLINVFSEPTQTSAPDIEPEWRGFHPFSFPVPMQEFIVASLQTAFLRGDLGYYSHATYTGPARLSVTPLTVVLQFCAGLIDHTDVPMHYGQAKVYAMSRVTNFCHDMIAREKIRYRQMVLTNIAPVEEIHGPIPHIFDLIAIARNQALQGADNPHGLLALRPTTLQDRLRLAHGRLNMLQHQFSPIPTSLSDWEESNCKSQVSPLSRSVRDPFEYANAILSRDAELFDGINTLSMIPEAERRMPTYDEVMNQLQFIVHTELDDILGSDG</sequence>
<evidence type="ECO:0000313" key="3">
    <source>
        <dbReference type="Proteomes" id="UP000238274"/>
    </source>
</evidence>
<protein>
    <submittedName>
        <fullName evidence="2">Uncharacterized protein</fullName>
    </submittedName>
</protein>
<evidence type="ECO:0000256" key="1">
    <source>
        <dbReference type="SAM" id="MobiDB-lite"/>
    </source>
</evidence>
<dbReference type="EMBL" id="PKSM01000044">
    <property type="protein sequence ID" value="POW19727.1"/>
    <property type="molecule type" value="Genomic_DNA"/>
</dbReference>
<evidence type="ECO:0000313" key="2">
    <source>
        <dbReference type="EMBL" id="POW19727.1"/>
    </source>
</evidence>
<feature type="region of interest" description="Disordered" evidence="1">
    <location>
        <begin position="1"/>
        <end position="39"/>
    </location>
</feature>
<proteinExistence type="predicted"/>
<dbReference type="OrthoDB" id="10352185at2759"/>
<dbReference type="Proteomes" id="UP000238274">
    <property type="component" value="Unassembled WGS sequence"/>
</dbReference>
<reference evidence="3" key="2">
    <citation type="journal article" date="2018" name="BMC Genomics">
        <title>Genomic insights into host adaptation between the wheat stripe rust pathogen (Puccinia striiformis f. sp. tritici) and the barley stripe rust pathogen (Puccinia striiformis f. sp. hordei).</title>
        <authorList>
            <person name="Xia C."/>
            <person name="Wang M."/>
            <person name="Yin C."/>
            <person name="Cornejo O.E."/>
            <person name="Hulbert S.H."/>
            <person name="Chen X."/>
        </authorList>
    </citation>
    <scope>NUCLEOTIDE SEQUENCE [LARGE SCALE GENOMIC DNA]</scope>
    <source>
        <strain evidence="3">93TX-2</strain>
    </source>
</reference>
<gene>
    <name evidence="2" type="ORF">PSHT_04328</name>
</gene>
<dbReference type="VEuPathDB" id="FungiDB:PSHT_04328"/>
<name>A0A2S4WDE3_9BASI</name>
<reference evidence="3" key="3">
    <citation type="journal article" date="2018" name="Mol. Plant Microbe Interact.">
        <title>Genome sequence resources for the wheat stripe rust pathogen (Puccinia striiformis f. sp. tritici) and the barley stripe rust pathogen (Puccinia striiformis f. sp. hordei).</title>
        <authorList>
            <person name="Xia C."/>
            <person name="Wang M."/>
            <person name="Yin C."/>
            <person name="Cornejo O.E."/>
            <person name="Hulbert S.H."/>
            <person name="Chen X."/>
        </authorList>
    </citation>
    <scope>NUCLEOTIDE SEQUENCE [LARGE SCALE GENOMIC DNA]</scope>
    <source>
        <strain evidence="3">93TX-2</strain>
    </source>
</reference>
<keyword evidence="3" id="KW-1185">Reference proteome</keyword>
<dbReference type="VEuPathDB" id="FungiDB:PSTT_16619"/>
<feature type="compositionally biased region" description="Pro residues" evidence="1">
    <location>
        <begin position="97"/>
        <end position="109"/>
    </location>
</feature>